<dbReference type="Pfam" id="PF07714">
    <property type="entry name" value="PK_Tyr_Ser-Thr"/>
    <property type="match status" value="1"/>
</dbReference>
<feature type="binding site" evidence="26">
    <location>
        <begin position="545"/>
        <end position="553"/>
    </location>
    <ligand>
        <name>ATP</name>
        <dbReference type="ChEBI" id="CHEBI:30616"/>
    </ligand>
</feature>
<comment type="catalytic activity">
    <reaction evidence="23 24">
        <text>L-tyrosyl-[protein] + ATP = O-phospho-L-tyrosyl-[protein] + ADP + H(+)</text>
        <dbReference type="Rhea" id="RHEA:10596"/>
        <dbReference type="Rhea" id="RHEA-COMP:10136"/>
        <dbReference type="Rhea" id="RHEA-COMP:20101"/>
        <dbReference type="ChEBI" id="CHEBI:15378"/>
        <dbReference type="ChEBI" id="CHEBI:30616"/>
        <dbReference type="ChEBI" id="CHEBI:46858"/>
        <dbReference type="ChEBI" id="CHEBI:61978"/>
        <dbReference type="ChEBI" id="CHEBI:456216"/>
        <dbReference type="EC" id="2.7.10.2"/>
    </reaction>
</comment>
<evidence type="ECO:0000256" key="10">
    <source>
        <dbReference type="ARBA" id="ARBA00022679"/>
    </source>
</evidence>
<dbReference type="PROSITE" id="PS50011">
    <property type="entry name" value="PROTEIN_KINASE_DOM"/>
    <property type="match status" value="1"/>
</dbReference>
<dbReference type="GO" id="GO:0000226">
    <property type="term" value="P:microtubule cytoskeleton organization"/>
    <property type="evidence" value="ECO:0007669"/>
    <property type="project" value="Ensembl"/>
</dbReference>
<dbReference type="GO" id="GO:0036006">
    <property type="term" value="P:cellular response to macrophage colony-stimulating factor stimulus"/>
    <property type="evidence" value="ECO:0007669"/>
    <property type="project" value="Ensembl"/>
</dbReference>
<dbReference type="GO" id="GO:0005524">
    <property type="term" value="F:ATP binding"/>
    <property type="evidence" value="ECO:0007669"/>
    <property type="project" value="UniProtKB-UniRule"/>
</dbReference>
<dbReference type="SMART" id="SM00252">
    <property type="entry name" value="SH2"/>
    <property type="match status" value="1"/>
</dbReference>
<dbReference type="Gene3D" id="1.20.1270.60">
    <property type="entry name" value="Arfaptin homology (AH) domain/BAR domain"/>
    <property type="match status" value="1"/>
</dbReference>
<dbReference type="Pfam" id="PF00611">
    <property type="entry name" value="FCH"/>
    <property type="match status" value="1"/>
</dbReference>
<evidence type="ECO:0000259" key="30">
    <source>
        <dbReference type="PROSITE" id="PS50011"/>
    </source>
</evidence>
<dbReference type="GO" id="GO:0005634">
    <property type="term" value="C:nucleus"/>
    <property type="evidence" value="ECO:0007669"/>
    <property type="project" value="UniProtKB-SubCell"/>
</dbReference>
<evidence type="ECO:0000256" key="29">
    <source>
        <dbReference type="SAM" id="Coils"/>
    </source>
</evidence>
<dbReference type="GO" id="GO:0005938">
    <property type="term" value="C:cell cortex"/>
    <property type="evidence" value="ECO:0007669"/>
    <property type="project" value="UniProtKB-SubCell"/>
</dbReference>
<dbReference type="GO" id="GO:0042058">
    <property type="term" value="P:regulation of epidermal growth factor receptor signaling pathway"/>
    <property type="evidence" value="ECO:0007669"/>
    <property type="project" value="Ensembl"/>
</dbReference>
<dbReference type="GO" id="GO:0070102">
    <property type="term" value="P:interleukin-6-mediated signaling pathway"/>
    <property type="evidence" value="ECO:0007669"/>
    <property type="project" value="Ensembl"/>
</dbReference>
<dbReference type="Ensembl" id="ENSPPAT00000056395.1">
    <property type="protein sequence ID" value="ENSPPAP00000033519.1"/>
    <property type="gene ID" value="ENSPPAG00000039597.1"/>
</dbReference>
<evidence type="ECO:0000259" key="31">
    <source>
        <dbReference type="PROSITE" id="PS51741"/>
    </source>
</evidence>
<evidence type="ECO:0000256" key="5">
    <source>
        <dbReference type="ARBA" id="ARBA00004413"/>
    </source>
</evidence>
<evidence type="ECO:0000256" key="22">
    <source>
        <dbReference type="ARBA" id="ARBA00023273"/>
    </source>
</evidence>
<evidence type="ECO:0000256" key="8">
    <source>
        <dbReference type="ARBA" id="ARBA00022490"/>
    </source>
</evidence>
<keyword evidence="11 24" id="KW-0547">Nucleotide-binding</keyword>
<dbReference type="FunFam" id="1.10.287.160:FF:000005">
    <property type="entry name" value="Tyrosine-protein kinase"/>
    <property type="match status" value="1"/>
</dbReference>
<dbReference type="InterPro" id="IPR001245">
    <property type="entry name" value="Ser-Thr/Tyr_kinase_cat_dom"/>
</dbReference>
<keyword evidence="7" id="KW-1003">Cell membrane</keyword>
<feature type="domain" description="F-BAR" evidence="31">
    <location>
        <begin position="1"/>
        <end position="252"/>
    </location>
</feature>
<gene>
    <name evidence="32" type="primary">FER</name>
</gene>
<dbReference type="EC" id="2.7.10.2" evidence="24"/>
<dbReference type="GO" id="GO:0009898">
    <property type="term" value="C:cytoplasmic side of plasma membrane"/>
    <property type="evidence" value="ECO:0007669"/>
    <property type="project" value="Ensembl"/>
</dbReference>
<dbReference type="FunFam" id="1.20.1270.60:FF:000029">
    <property type="entry name" value="Tyrosine-protein kinase"/>
    <property type="match status" value="1"/>
</dbReference>
<dbReference type="FunFam" id="3.30.200.20:FF:000089">
    <property type="entry name" value="Tyrosine-protein kinase"/>
    <property type="match status" value="1"/>
</dbReference>
<evidence type="ECO:0000256" key="9">
    <source>
        <dbReference type="ARBA" id="ARBA00022553"/>
    </source>
</evidence>
<dbReference type="InterPro" id="IPR016250">
    <property type="entry name" value="Tyr-prot_kinase_Fes/Fps"/>
</dbReference>
<keyword evidence="12 24" id="KW-0418">Kinase</keyword>
<dbReference type="InterPro" id="IPR011009">
    <property type="entry name" value="Kinase-like_dom_sf"/>
</dbReference>
<evidence type="ECO:0000256" key="13">
    <source>
        <dbReference type="ARBA" id="ARBA00022840"/>
    </source>
</evidence>
<dbReference type="SUPFAM" id="SSF55550">
    <property type="entry name" value="SH2 domain"/>
    <property type="match status" value="1"/>
</dbReference>
<evidence type="ECO:0000256" key="7">
    <source>
        <dbReference type="ARBA" id="ARBA00022475"/>
    </source>
</evidence>
<dbReference type="EMBL" id="AJFE02093784">
    <property type="status" value="NOT_ANNOTATED_CDS"/>
    <property type="molecule type" value="Genomic_DNA"/>
</dbReference>
<dbReference type="PROSITE" id="PS51741">
    <property type="entry name" value="F_BAR"/>
    <property type="match status" value="1"/>
</dbReference>
<evidence type="ECO:0000256" key="2">
    <source>
        <dbReference type="ARBA" id="ARBA00004245"/>
    </source>
</evidence>
<feature type="active site" description="Proton acceptor" evidence="25">
    <location>
        <position position="660"/>
    </location>
</feature>
<dbReference type="InterPro" id="IPR020635">
    <property type="entry name" value="Tyr_kinase_cat_dom"/>
</dbReference>
<proteinExistence type="inferred from homology"/>
<evidence type="ECO:0000256" key="12">
    <source>
        <dbReference type="ARBA" id="ARBA00022777"/>
    </source>
</evidence>
<reference evidence="32 33" key="1">
    <citation type="journal article" date="2012" name="Nature">
        <title>The bonobo genome compared with the chimpanzee and human genomes.</title>
        <authorList>
            <person name="Prufer K."/>
            <person name="Munch K."/>
            <person name="Hellmann I."/>
            <person name="Akagi K."/>
            <person name="Miller J.R."/>
            <person name="Walenz B."/>
            <person name="Koren S."/>
            <person name="Sutton G."/>
            <person name="Kodira C."/>
            <person name="Winer R."/>
            <person name="Knight J.R."/>
            <person name="Mullikin J.C."/>
            <person name="Meader S.J."/>
            <person name="Ponting C.P."/>
            <person name="Lunter G."/>
            <person name="Higashino S."/>
            <person name="Hobolth A."/>
            <person name="Dutheil J."/>
            <person name="Karakoc E."/>
            <person name="Alkan C."/>
            <person name="Sajjadian S."/>
            <person name="Catacchio C.R."/>
            <person name="Ventura M."/>
            <person name="Marques-Bonet T."/>
            <person name="Eichler E.E."/>
            <person name="Andre C."/>
            <person name="Atencia R."/>
            <person name="Mugisha L."/>
            <person name="Junhold J."/>
            <person name="Patterson N."/>
            <person name="Siebauer M."/>
            <person name="Good J.M."/>
            <person name="Fischer A."/>
            <person name="Ptak S.E."/>
            <person name="Lachmann M."/>
            <person name="Symer D.E."/>
            <person name="Mailund T."/>
            <person name="Schierup M.H."/>
            <person name="Andres A.M."/>
            <person name="Kelso J."/>
            <person name="Paabo S."/>
        </authorList>
    </citation>
    <scope>NUCLEOTIDE SEQUENCE [LARGE SCALE GENOMIC DNA]</scope>
</reference>
<evidence type="ECO:0000256" key="1">
    <source>
        <dbReference type="ARBA" id="ARBA00004123"/>
    </source>
</evidence>
<dbReference type="EMBL" id="AJFE02093781">
    <property type="status" value="NOT_ANNOTATED_CDS"/>
    <property type="molecule type" value="Genomic_DNA"/>
</dbReference>
<dbReference type="Gene3D" id="1.10.287.160">
    <property type="entry name" value="HR1 repeat"/>
    <property type="match status" value="1"/>
</dbReference>
<dbReference type="SUPFAM" id="SSF103657">
    <property type="entry name" value="BAR/IMD domain-like"/>
    <property type="match status" value="1"/>
</dbReference>
<dbReference type="InterPro" id="IPR031160">
    <property type="entry name" value="F_BAR_dom"/>
</dbReference>
<dbReference type="GO" id="GO:0008284">
    <property type="term" value="P:positive regulation of cell population proliferation"/>
    <property type="evidence" value="ECO:0007669"/>
    <property type="project" value="Ensembl"/>
</dbReference>
<evidence type="ECO:0000256" key="27">
    <source>
        <dbReference type="PROSITE-ProRule" id="PRU01077"/>
    </source>
</evidence>
<evidence type="ECO:0000256" key="6">
    <source>
        <dbReference type="ARBA" id="ARBA00004544"/>
    </source>
</evidence>
<accession>A0A2R9C4S6</accession>
<dbReference type="Gene3D" id="1.10.510.10">
    <property type="entry name" value="Transferase(Phosphotransferase) domain 1"/>
    <property type="match status" value="1"/>
</dbReference>
<dbReference type="GO" id="GO:0015630">
    <property type="term" value="C:microtubule cytoskeleton"/>
    <property type="evidence" value="ECO:0007669"/>
    <property type="project" value="Ensembl"/>
</dbReference>
<keyword evidence="13 24" id="KW-0067">ATP-binding</keyword>
<dbReference type="SUPFAM" id="SSF56112">
    <property type="entry name" value="Protein kinase-like (PK-like)"/>
    <property type="match status" value="1"/>
</dbReference>
<protein>
    <recommendedName>
        <fullName evidence="24">Tyrosine-protein kinase</fullName>
        <ecNumber evidence="24">2.7.10.2</ecNumber>
    </recommendedName>
</protein>
<reference evidence="32" key="2">
    <citation type="submission" date="2025-08" db="UniProtKB">
        <authorList>
            <consortium name="Ensembl"/>
        </authorList>
    </citation>
    <scope>IDENTIFICATION</scope>
</reference>
<dbReference type="GeneTree" id="ENSGT00940000154997"/>
<dbReference type="GO" id="GO:0008289">
    <property type="term" value="F:lipid binding"/>
    <property type="evidence" value="ECO:0007669"/>
    <property type="project" value="UniProtKB-KW"/>
</dbReference>
<keyword evidence="19 24" id="KW-0829">Tyrosine-protein kinase</keyword>
<dbReference type="GO" id="GO:0004715">
    <property type="term" value="F:non-membrane spanning protein tyrosine kinase activity"/>
    <property type="evidence" value="ECO:0007669"/>
    <property type="project" value="UniProtKB-EC"/>
</dbReference>
<evidence type="ECO:0000256" key="25">
    <source>
        <dbReference type="PIRSR" id="PIRSR000632-1"/>
    </source>
</evidence>
<dbReference type="Proteomes" id="UP000240080">
    <property type="component" value="Chromosome 5"/>
</dbReference>
<dbReference type="GO" id="GO:0005829">
    <property type="term" value="C:cytosol"/>
    <property type="evidence" value="ECO:0007669"/>
    <property type="project" value="Ensembl"/>
</dbReference>
<sequence>MGFGSDLKNSHEAVLKLQDWELRLLETVKKFMALRIKSDKEYASTLQNLCNQVDKESTVQMNYVSNVSKQTEQLSRIMKTHAEDLNSGPLHRLTMMIKDKQQVKKSYIGVHQQIEAEMIKVTKTELEKLKCSYRQLIKEMNSAKEKYKEALAKGKETEKAKERYDKATMKLHMLHNQYVLALKGAQLHQNQYYDITLPLLLDSLQKMQEEMIKALKGIFDEYSQITSLVTEEIVNVHKEIQMSVEQIDPSTEYNNFIDVHRTTAAKEQEIEFDTSLLEENENLQANEIMWNNLTAESLQVMLKTLAEELMQTQQMLLNKEEAVLELEKRIEESSETCEKKSDIVLLLSQKQALEELKQSVQQLRCTEAKFSAQKELLEQKVQENDGKEPPPVVNYEEDARSVTSMERKERLSKFESIRHSIAGIIRSPKSALGSSALSDMISISEKPLAEQDWYHGAIPRIEAQELLKNKETFWCERRRHFIIQYVDNMYRFEGTGFSNIPQLIDHHYTTKQVITKKSGVVLLNPIPKDKKWILSHEDVILGELLGKGNFGEVYKGTLKDKTSVAVKTCKEDLPQELKIKFLQEAKILKQYDHPNIVKLIGVCTQRQPVYIIMELVSGGDFLTFLRRKKDELKLKQLVKFSLDAAAGMLYLESKNCIHRDLAARNCLVGENNVLKISDFGMSRQEDGGVYSSSGLKQIPIKWTAPEALNYGRYSSESDVWSFGILLWETFSLGVCPYPGMTNQQAREQVERGYRMSAPQHCPEDISKIMMKCWDYKPENRPKFSELQKELTIIKRKLS</sequence>
<dbReference type="PIRSF" id="PIRSF000632">
    <property type="entry name" value="TyrPK_fps"/>
    <property type="match status" value="1"/>
</dbReference>
<dbReference type="Gene3D" id="3.30.200.20">
    <property type="entry name" value="Phosphorylase Kinase, domain 1"/>
    <property type="match status" value="1"/>
</dbReference>
<keyword evidence="21" id="KW-0539">Nucleus</keyword>
<comment type="similarity">
    <text evidence="24">Belongs to the protein kinase superfamily. Tyr protein kinase family. Fes/fps subfamily.</text>
</comment>
<evidence type="ECO:0000256" key="17">
    <source>
        <dbReference type="ARBA" id="ARBA00023121"/>
    </source>
</evidence>
<dbReference type="InterPro" id="IPR050198">
    <property type="entry name" value="Non-receptor_tyrosine_kinases"/>
</dbReference>
<evidence type="ECO:0000256" key="18">
    <source>
        <dbReference type="ARBA" id="ARBA00023136"/>
    </source>
</evidence>
<dbReference type="InterPro" id="IPR000719">
    <property type="entry name" value="Prot_kinase_dom"/>
</dbReference>
<dbReference type="PROSITE" id="PS00109">
    <property type="entry name" value="PROTEIN_KINASE_TYR"/>
    <property type="match status" value="1"/>
</dbReference>
<keyword evidence="33" id="KW-1185">Reference proteome</keyword>
<feature type="domain" description="Protein kinase" evidence="30">
    <location>
        <begin position="539"/>
        <end position="792"/>
    </location>
</feature>
<dbReference type="PRINTS" id="PR00109">
    <property type="entry name" value="TYRKINASE"/>
</dbReference>
<dbReference type="FunFam" id="1.10.510.10:FF:000622">
    <property type="entry name" value="Tyrosine-protein kinase"/>
    <property type="match status" value="1"/>
</dbReference>
<evidence type="ECO:0000256" key="19">
    <source>
        <dbReference type="ARBA" id="ARBA00023137"/>
    </source>
</evidence>
<dbReference type="PANTHER" id="PTHR24418">
    <property type="entry name" value="TYROSINE-PROTEIN KINASE"/>
    <property type="match status" value="1"/>
</dbReference>
<evidence type="ECO:0000256" key="11">
    <source>
        <dbReference type="ARBA" id="ARBA00022741"/>
    </source>
</evidence>
<evidence type="ECO:0000256" key="16">
    <source>
        <dbReference type="ARBA" id="ARBA00023054"/>
    </source>
</evidence>
<dbReference type="GO" id="GO:0005154">
    <property type="term" value="F:epidermal growth factor receptor binding"/>
    <property type="evidence" value="ECO:0007669"/>
    <property type="project" value="Ensembl"/>
</dbReference>
<evidence type="ECO:0000256" key="4">
    <source>
        <dbReference type="ARBA" id="ARBA00004316"/>
    </source>
</evidence>
<dbReference type="GO" id="GO:0030335">
    <property type="term" value="P:positive regulation of cell migration"/>
    <property type="evidence" value="ECO:0007669"/>
    <property type="project" value="Ensembl"/>
</dbReference>
<dbReference type="GO" id="GO:0015629">
    <property type="term" value="C:actin cytoskeleton"/>
    <property type="evidence" value="ECO:0007669"/>
    <property type="project" value="Ensembl"/>
</dbReference>
<feature type="coiled-coil region" evidence="29">
    <location>
        <begin position="295"/>
        <end position="373"/>
    </location>
</feature>
<dbReference type="Gene3D" id="3.30.505.10">
    <property type="entry name" value="SH2 domain"/>
    <property type="match status" value="1"/>
</dbReference>
<keyword evidence="10 24" id="KW-0808">Transferase</keyword>
<dbReference type="GO" id="GO:0010591">
    <property type="term" value="P:regulation of lamellipodium assembly"/>
    <property type="evidence" value="ECO:0007669"/>
    <property type="project" value="Ensembl"/>
</dbReference>
<reference evidence="32" key="3">
    <citation type="submission" date="2025-09" db="UniProtKB">
        <authorList>
            <consortium name="Ensembl"/>
        </authorList>
    </citation>
    <scope>IDENTIFICATION</scope>
</reference>
<dbReference type="Bgee" id="ENSPPAG00000039597">
    <property type="expression patterns" value="Expressed in placenta and 6 other cell types or tissues"/>
</dbReference>
<feature type="coiled-coil region" evidence="29">
    <location>
        <begin position="119"/>
        <end position="160"/>
    </location>
</feature>
<keyword evidence="9" id="KW-0597">Phosphoprotein</keyword>
<dbReference type="InterPro" id="IPR017441">
    <property type="entry name" value="Protein_kinase_ATP_BS"/>
</dbReference>
<dbReference type="EMBL" id="AJFE02093780">
    <property type="status" value="NOT_ANNOTATED_CDS"/>
    <property type="molecule type" value="Genomic_DNA"/>
</dbReference>
<evidence type="ECO:0000256" key="28">
    <source>
        <dbReference type="PROSITE-ProRule" id="PRU10141"/>
    </source>
</evidence>
<dbReference type="InterPro" id="IPR001060">
    <property type="entry name" value="FCH_dom"/>
</dbReference>
<evidence type="ECO:0000256" key="24">
    <source>
        <dbReference type="PIRNR" id="PIRNR000632"/>
    </source>
</evidence>
<dbReference type="GO" id="GO:0030027">
    <property type="term" value="C:lamellipodium"/>
    <property type="evidence" value="ECO:0007669"/>
    <property type="project" value="Ensembl"/>
</dbReference>
<dbReference type="InterPro" id="IPR027267">
    <property type="entry name" value="AH/BAR_dom_sf"/>
</dbReference>
<keyword evidence="20 24" id="KW-0206">Cytoskeleton</keyword>
<keyword evidence="8 24" id="KW-0963">Cytoplasm</keyword>
<evidence type="ECO:0000313" key="32">
    <source>
        <dbReference type="Ensembl" id="ENSPPAP00000033519.1"/>
    </source>
</evidence>
<keyword evidence="17" id="KW-0446">Lipid-binding</keyword>
<dbReference type="GO" id="GO:0030838">
    <property type="term" value="P:positive regulation of actin filament polymerization"/>
    <property type="evidence" value="ECO:0007669"/>
    <property type="project" value="Ensembl"/>
</dbReference>
<comment type="subcellular location">
    <subcellularLocation>
        <location evidence="3">Cell junction</location>
    </subcellularLocation>
    <subcellularLocation>
        <location evidence="5">Cell membrane</location>
        <topology evidence="5">Peripheral membrane protein</topology>
        <orientation evidence="5">Cytoplasmic side</orientation>
    </subcellularLocation>
    <subcellularLocation>
        <location evidence="4">Cell projection</location>
    </subcellularLocation>
    <subcellularLocation>
        <location evidence="6">Cytoplasm</location>
        <location evidence="6">Cell cortex</location>
    </subcellularLocation>
    <subcellularLocation>
        <location evidence="2 24">Cytoplasm</location>
        <location evidence="2 24">Cytoskeleton</location>
    </subcellularLocation>
    <subcellularLocation>
        <location evidence="1">Nucleus</location>
    </subcellularLocation>
</comment>
<evidence type="ECO:0000256" key="3">
    <source>
        <dbReference type="ARBA" id="ARBA00004282"/>
    </source>
</evidence>
<dbReference type="SMART" id="SM00219">
    <property type="entry name" value="TyrKc"/>
    <property type="match status" value="1"/>
</dbReference>
<dbReference type="EMBL" id="AJFE02093783">
    <property type="status" value="NOT_ANNOTATED_CDS"/>
    <property type="molecule type" value="Genomic_DNA"/>
</dbReference>
<organism evidence="32 33">
    <name type="scientific">Pan paniscus</name>
    <name type="common">Pygmy chimpanzee</name>
    <name type="synonym">Bonobo</name>
    <dbReference type="NCBI Taxonomy" id="9597"/>
    <lineage>
        <taxon>Eukaryota</taxon>
        <taxon>Metazoa</taxon>
        <taxon>Chordata</taxon>
        <taxon>Craniata</taxon>
        <taxon>Vertebrata</taxon>
        <taxon>Euteleostomi</taxon>
        <taxon>Mammalia</taxon>
        <taxon>Eutheria</taxon>
        <taxon>Euarchontoglires</taxon>
        <taxon>Primates</taxon>
        <taxon>Haplorrhini</taxon>
        <taxon>Catarrhini</taxon>
        <taxon>Hominidae</taxon>
        <taxon>Pan</taxon>
    </lineage>
</organism>
<keyword evidence="14" id="KW-0965">Cell junction</keyword>
<keyword evidence="18" id="KW-0472">Membrane</keyword>
<name>A0A2R9C4S6_PANPA</name>
<dbReference type="AlphaFoldDB" id="A0A2R9C4S6"/>
<dbReference type="GO" id="GO:0000785">
    <property type="term" value="C:chromatin"/>
    <property type="evidence" value="ECO:0007669"/>
    <property type="project" value="Ensembl"/>
</dbReference>
<dbReference type="STRING" id="9597.ENSPPAP00000033519"/>
<evidence type="ECO:0000256" key="15">
    <source>
        <dbReference type="ARBA" id="ARBA00022999"/>
    </source>
</evidence>
<dbReference type="InterPro" id="IPR000980">
    <property type="entry name" value="SH2"/>
</dbReference>
<evidence type="ECO:0000256" key="20">
    <source>
        <dbReference type="ARBA" id="ARBA00023212"/>
    </source>
</evidence>
<keyword evidence="15" id="KW-0727">SH2 domain</keyword>
<keyword evidence="22" id="KW-0966">Cell projection</keyword>
<keyword evidence="16 27" id="KW-0175">Coiled coil</keyword>
<dbReference type="InterPro" id="IPR008266">
    <property type="entry name" value="Tyr_kinase_AS"/>
</dbReference>
<dbReference type="GO" id="GO:0070161">
    <property type="term" value="C:anchoring junction"/>
    <property type="evidence" value="ECO:0007669"/>
    <property type="project" value="UniProtKB-SubCell"/>
</dbReference>
<dbReference type="InterPro" id="IPR036860">
    <property type="entry name" value="SH2_dom_sf"/>
</dbReference>
<evidence type="ECO:0000256" key="26">
    <source>
        <dbReference type="PIRSR" id="PIRSR000632-2"/>
    </source>
</evidence>
<evidence type="ECO:0000313" key="33">
    <source>
        <dbReference type="Proteomes" id="UP000240080"/>
    </source>
</evidence>
<evidence type="ECO:0000256" key="21">
    <source>
        <dbReference type="ARBA" id="ARBA00023242"/>
    </source>
</evidence>
<dbReference type="SMART" id="SM00055">
    <property type="entry name" value="FCH"/>
    <property type="match status" value="1"/>
</dbReference>
<evidence type="ECO:0000256" key="14">
    <source>
        <dbReference type="ARBA" id="ARBA00022949"/>
    </source>
</evidence>
<feature type="binding site" evidence="26 28">
    <location>
        <position position="567"/>
    </location>
    <ligand>
        <name>ATP</name>
        <dbReference type="ChEBI" id="CHEBI:30616"/>
    </ligand>
</feature>
<dbReference type="PROSITE" id="PS00107">
    <property type="entry name" value="PROTEIN_KINASE_ATP"/>
    <property type="match status" value="1"/>
</dbReference>
<dbReference type="EMBL" id="AJFE02093782">
    <property type="status" value="NOT_ANNOTATED_CDS"/>
    <property type="molecule type" value="Genomic_DNA"/>
</dbReference>
<evidence type="ECO:0000256" key="23">
    <source>
        <dbReference type="ARBA" id="ARBA00051245"/>
    </source>
</evidence>